<sequence length="292" mass="32496">MIEILIAHYGDEGQLHEAVTSVLTQSDPRWRLRIVDDSPTESVGSWASGLPAEQVVYEANPIRLGVAGNLQRCLAHASCEWVVFLGCDDLLHADYVARMHSLIESFPQATVILPGVEIIDGAGAPHLPTTDRVKRLLNPVGTSPVLLSGEPLLAGLMRGNWTYFPAMAWRRRTIAETGFRQDLPTTLDLALLAEVILGGGELLVDPRPVFSYRRHAASASSVTAANSERFVEERRLFEELARNSRAMGWDRADRAARRHLTSRLHAMTLLPRALRRRDGAMSRVLARHTFRR</sequence>
<dbReference type="RefSeq" id="WP_091021879.1">
    <property type="nucleotide sequence ID" value="NZ_BKAE01000004.1"/>
</dbReference>
<evidence type="ECO:0000259" key="1">
    <source>
        <dbReference type="Pfam" id="PF00535"/>
    </source>
</evidence>
<dbReference type="SUPFAM" id="SSF53448">
    <property type="entry name" value="Nucleotide-diphospho-sugar transferases"/>
    <property type="match status" value="1"/>
</dbReference>
<evidence type="ECO:0000313" key="3">
    <source>
        <dbReference type="Proteomes" id="UP000199004"/>
    </source>
</evidence>
<dbReference type="InterPro" id="IPR001173">
    <property type="entry name" value="Glyco_trans_2-like"/>
</dbReference>
<dbReference type="AlphaFoldDB" id="A0A1G9V8N7"/>
<dbReference type="CDD" id="cd00761">
    <property type="entry name" value="Glyco_tranf_GTA_type"/>
    <property type="match status" value="1"/>
</dbReference>
<reference evidence="2 3" key="1">
    <citation type="submission" date="2016-10" db="EMBL/GenBank/DDBJ databases">
        <authorList>
            <person name="de Groot N.N."/>
        </authorList>
    </citation>
    <scope>NUCLEOTIDE SEQUENCE [LARGE SCALE GENOMIC DNA]</scope>
    <source>
        <strain evidence="2 3">CGMCC 1.11147</strain>
    </source>
</reference>
<dbReference type="PANTHER" id="PTHR43685">
    <property type="entry name" value="GLYCOSYLTRANSFERASE"/>
    <property type="match status" value="1"/>
</dbReference>
<dbReference type="GO" id="GO:0016740">
    <property type="term" value="F:transferase activity"/>
    <property type="evidence" value="ECO:0007669"/>
    <property type="project" value="UniProtKB-KW"/>
</dbReference>
<dbReference type="Pfam" id="PF00535">
    <property type="entry name" value="Glycos_transf_2"/>
    <property type="match status" value="1"/>
</dbReference>
<dbReference type="Gene3D" id="3.90.550.10">
    <property type="entry name" value="Spore Coat Polysaccharide Biosynthesis Protein SpsA, Chain A"/>
    <property type="match status" value="1"/>
</dbReference>
<protein>
    <submittedName>
        <fullName evidence="2">Glycosyl transferase family 2</fullName>
    </submittedName>
</protein>
<organism evidence="2 3">
    <name type="scientific">Nocardioides szechwanensis</name>
    <dbReference type="NCBI Taxonomy" id="1005944"/>
    <lineage>
        <taxon>Bacteria</taxon>
        <taxon>Bacillati</taxon>
        <taxon>Actinomycetota</taxon>
        <taxon>Actinomycetes</taxon>
        <taxon>Propionibacteriales</taxon>
        <taxon>Nocardioidaceae</taxon>
        <taxon>Nocardioides</taxon>
    </lineage>
</organism>
<dbReference type="STRING" id="1005944.SAMN05192576_0687"/>
<evidence type="ECO:0000313" key="2">
    <source>
        <dbReference type="EMBL" id="SDM68453.1"/>
    </source>
</evidence>
<dbReference type="InterPro" id="IPR050834">
    <property type="entry name" value="Glycosyltransf_2"/>
</dbReference>
<dbReference type="Proteomes" id="UP000199004">
    <property type="component" value="Unassembled WGS sequence"/>
</dbReference>
<name>A0A1G9V8N7_9ACTN</name>
<keyword evidence="2" id="KW-0808">Transferase</keyword>
<proteinExistence type="predicted"/>
<dbReference type="InterPro" id="IPR029044">
    <property type="entry name" value="Nucleotide-diphossugar_trans"/>
</dbReference>
<gene>
    <name evidence="2" type="ORF">SAMN05192576_0687</name>
</gene>
<feature type="domain" description="Glycosyltransferase 2-like" evidence="1">
    <location>
        <begin position="4"/>
        <end position="130"/>
    </location>
</feature>
<dbReference type="EMBL" id="FNIC01000001">
    <property type="protein sequence ID" value="SDM68453.1"/>
    <property type="molecule type" value="Genomic_DNA"/>
</dbReference>
<dbReference type="OrthoDB" id="3177103at2"/>
<dbReference type="PANTHER" id="PTHR43685:SF2">
    <property type="entry name" value="GLYCOSYLTRANSFERASE 2-LIKE DOMAIN-CONTAINING PROTEIN"/>
    <property type="match status" value="1"/>
</dbReference>
<keyword evidence="3" id="KW-1185">Reference proteome</keyword>
<accession>A0A1G9V8N7</accession>